<feature type="compositionally biased region" description="Basic residues" evidence="1">
    <location>
        <begin position="449"/>
        <end position="463"/>
    </location>
</feature>
<keyword evidence="3" id="KW-1185">Reference proteome</keyword>
<name>A0ABN9RHH7_9DINO</name>
<evidence type="ECO:0000256" key="1">
    <source>
        <dbReference type="SAM" id="MobiDB-lite"/>
    </source>
</evidence>
<feature type="region of interest" description="Disordered" evidence="1">
    <location>
        <begin position="443"/>
        <end position="479"/>
    </location>
</feature>
<reference evidence="2" key="1">
    <citation type="submission" date="2023-10" db="EMBL/GenBank/DDBJ databases">
        <authorList>
            <person name="Chen Y."/>
            <person name="Shah S."/>
            <person name="Dougan E. K."/>
            <person name="Thang M."/>
            <person name="Chan C."/>
        </authorList>
    </citation>
    <scope>NUCLEOTIDE SEQUENCE [LARGE SCALE GENOMIC DNA]</scope>
</reference>
<evidence type="ECO:0000313" key="3">
    <source>
        <dbReference type="Proteomes" id="UP001189429"/>
    </source>
</evidence>
<dbReference type="EMBL" id="CAUYUJ010006524">
    <property type="protein sequence ID" value="CAK0817636.1"/>
    <property type="molecule type" value="Genomic_DNA"/>
</dbReference>
<comment type="caution">
    <text evidence="2">The sequence shown here is derived from an EMBL/GenBank/DDBJ whole genome shotgun (WGS) entry which is preliminary data.</text>
</comment>
<feature type="region of interest" description="Disordered" evidence="1">
    <location>
        <begin position="70"/>
        <end position="92"/>
    </location>
</feature>
<evidence type="ECO:0000313" key="2">
    <source>
        <dbReference type="EMBL" id="CAK0817636.1"/>
    </source>
</evidence>
<organism evidence="2 3">
    <name type="scientific">Prorocentrum cordatum</name>
    <dbReference type="NCBI Taxonomy" id="2364126"/>
    <lineage>
        <taxon>Eukaryota</taxon>
        <taxon>Sar</taxon>
        <taxon>Alveolata</taxon>
        <taxon>Dinophyceae</taxon>
        <taxon>Prorocentrales</taxon>
        <taxon>Prorocentraceae</taxon>
        <taxon>Prorocentrum</taxon>
    </lineage>
</organism>
<gene>
    <name evidence="2" type="ORF">PCOR1329_LOCUS20189</name>
</gene>
<feature type="compositionally biased region" description="Low complexity" evidence="1">
    <location>
        <begin position="464"/>
        <end position="475"/>
    </location>
</feature>
<feature type="region of interest" description="Disordered" evidence="1">
    <location>
        <begin position="513"/>
        <end position="538"/>
    </location>
</feature>
<dbReference type="Proteomes" id="UP001189429">
    <property type="component" value="Unassembled WGS sequence"/>
</dbReference>
<feature type="compositionally biased region" description="Basic and acidic residues" evidence="1">
    <location>
        <begin position="70"/>
        <end position="88"/>
    </location>
</feature>
<feature type="non-terminal residue" evidence="2">
    <location>
        <position position="633"/>
    </location>
</feature>
<proteinExistence type="predicted"/>
<protein>
    <submittedName>
        <fullName evidence="2">Uncharacterized protein</fullName>
    </submittedName>
</protein>
<sequence>VMGKYGDKPKDLDGEMSLRQLLNNRSLYGQLPQHMASYSCDKRRALKGDVQPKDAVELLPPVAAGLLKHSERHIERSTEDTESLRDEGELSTPHWDPTLRRDARAWAHLVRALYRARLCSARRNVKARVGICSVQEKDGNIILICDSRVPNALHRRPPKAKLGGVDALAELNLTGMYDGETDIGSLDLDAGTIDVKNAFQHSVKEAASWFGLGHKIRAKEWGVKKVWGDDLKYCCLGAACVDNVTVVTAKPPGSSACRAALQGVAESRCLSLQPPEVGKVAESPGLVLDLESREVWFVHAINMIGLRRPLMSIFQEAHRRLDFRRERRAQIGYVLWRETWAVQSQVFFSYAGLDTPVSKWVHVPDISTQGRGLLRQVVAAPVICKEMRCRERWRSMEIEPQPERHFISTGVARDLVWGWAEAGDYQGDEQVFADPGAVPDRRAACWRGRSLRPRSSRGGKRRQGAAQSQGAPAQRRGGGGACCDPAGLQVLGGSIGMDSGCARAARLAEGARHREGGARRFGRRAPARSKPTPAMTSRPHLVDDMATRCFFDKGRGRSWANAVRRRLRACQLAADFRPRWSRVDSECCAAGGGPRRQPALVAAPPEMAEGPVSAPLLPRGRLELETAVESARR</sequence>
<feature type="non-terminal residue" evidence="2">
    <location>
        <position position="1"/>
    </location>
</feature>
<accession>A0ABN9RHH7</accession>